<dbReference type="RefSeq" id="WP_310093160.1">
    <property type="nucleotide sequence ID" value="NZ_JAVDUU010000001.1"/>
</dbReference>
<accession>A0ABU1T7T3</accession>
<evidence type="ECO:0008006" key="3">
    <source>
        <dbReference type="Google" id="ProtNLM"/>
    </source>
</evidence>
<dbReference type="EMBL" id="JAVDUU010000001">
    <property type="protein sequence ID" value="MDR6941429.1"/>
    <property type="molecule type" value="Genomic_DNA"/>
</dbReference>
<dbReference type="Proteomes" id="UP001247620">
    <property type="component" value="Unassembled WGS sequence"/>
</dbReference>
<gene>
    <name evidence="1" type="ORF">J2W55_001257</name>
</gene>
<reference evidence="1 2" key="1">
    <citation type="submission" date="2023-07" db="EMBL/GenBank/DDBJ databases">
        <title>Sorghum-associated microbial communities from plants grown in Nebraska, USA.</title>
        <authorList>
            <person name="Schachtman D."/>
        </authorList>
    </citation>
    <scope>NUCLEOTIDE SEQUENCE [LARGE SCALE GENOMIC DNA]</scope>
    <source>
        <strain evidence="1 2">3262</strain>
    </source>
</reference>
<protein>
    <recommendedName>
        <fullName evidence="3">TonB-dependent Receptor Plug Domain</fullName>
    </recommendedName>
</protein>
<dbReference type="SUPFAM" id="SSF49464">
    <property type="entry name" value="Carboxypeptidase regulatory domain-like"/>
    <property type="match status" value="1"/>
</dbReference>
<name>A0ABU1T7T3_9SPHI</name>
<comment type="caution">
    <text evidence="1">The sequence shown here is derived from an EMBL/GenBank/DDBJ whole genome shotgun (WGS) entry which is preliminary data.</text>
</comment>
<dbReference type="InterPro" id="IPR008969">
    <property type="entry name" value="CarboxyPept-like_regulatory"/>
</dbReference>
<organism evidence="1 2">
    <name type="scientific">Mucilaginibacter pocheonensis</name>
    <dbReference type="NCBI Taxonomy" id="398050"/>
    <lineage>
        <taxon>Bacteria</taxon>
        <taxon>Pseudomonadati</taxon>
        <taxon>Bacteroidota</taxon>
        <taxon>Sphingobacteriia</taxon>
        <taxon>Sphingobacteriales</taxon>
        <taxon>Sphingobacteriaceae</taxon>
        <taxon>Mucilaginibacter</taxon>
    </lineage>
</organism>
<sequence length="907" mass="100429">MFNKLIPAIFVTFFLLIILPAFITADDPIDKIAASLTNWTKNSPQEKVYLHMDKPYYSLGDTIWFKAYVTVGSRHQLSALSGALYVDLITEKDSVEKTIKLPVIAGTAKGDFILSDTLADGNYRIRAYTQWMRNAGSDYFFDRTFTVIKGFDNDVNAKVNYQYKITGNKPVVTAMLNYKDKDGNPFAEQEVNYEIVINKKIIESKKVKTDTRGDISIDIPNGEQPGGYIQTTIQTADKKRINNIFAIKAALSHSDIQFFPEGGSLVNGISSRVAFKAVGINGTGVAVKGVITDNTNREIASFKSAFAGIGRFNFIPEAGKSYTAKITYPDGSETRVDLPKSLDAGYVLAVYNDPESDTLLVRINAPAQLYQAAPMVNLVAQSGGEMLYASQVKINRPATSVYIPKKDFPTGIAQYTLFNNNGEPLNERIAFIRANDQMRIKINTARQSYKAREKVEIEAEADDSSGKPVVGSFSVSVIDESKVPVNETDESTILSNILLTADLKGYIEKPNYYFTKQNEEVNEALDNLMLTQGYRRFVWKDILTGQTATPRYKAEKVNTTISGKLLSLGNKPVPNGKVTLFSLKNNILLDTITDADGRFSFNKLILPDSVKFTVQGRTPKNGTHVQVIMDKASVQGMTLNKNIGDINTDITESKKEFIANSTRQAGQLQKLGKLNRVQQLKGVNIKGKKPQSQFAAQGMFTVPAGHADQTYVLENPENCSSLAMCLQGRLQGVTFSVYKNVMNWPFTNDGGSSVAMRVILNGQNIDNPDEASDILNGNTVDPMDVARIEVVRTSRAMISYLGGASLLIVTKNGVRSSYRPEIANVSPRGFNYVKEFYAPRYDSPKNDSQLADLRSTIYWNPNIKTTTEGKVKFDFFNADDKGTYKVVIEGINAAGELGRQVYRYKVE</sequence>
<proteinExistence type="predicted"/>
<evidence type="ECO:0000313" key="1">
    <source>
        <dbReference type="EMBL" id="MDR6941429.1"/>
    </source>
</evidence>
<evidence type="ECO:0000313" key="2">
    <source>
        <dbReference type="Proteomes" id="UP001247620"/>
    </source>
</evidence>
<dbReference type="Gene3D" id="2.60.40.1930">
    <property type="match status" value="1"/>
</dbReference>
<keyword evidence="2" id="KW-1185">Reference proteome</keyword>